<organism evidence="1 2">
    <name type="scientific">Boeremia exigua</name>
    <dbReference type="NCBI Taxonomy" id="749465"/>
    <lineage>
        <taxon>Eukaryota</taxon>
        <taxon>Fungi</taxon>
        <taxon>Dikarya</taxon>
        <taxon>Ascomycota</taxon>
        <taxon>Pezizomycotina</taxon>
        <taxon>Dothideomycetes</taxon>
        <taxon>Pleosporomycetidae</taxon>
        <taxon>Pleosporales</taxon>
        <taxon>Pleosporineae</taxon>
        <taxon>Didymellaceae</taxon>
        <taxon>Boeremia</taxon>
    </lineage>
</organism>
<gene>
    <name evidence="1" type="ORF">OPT61_g2297</name>
</gene>
<proteinExistence type="predicted"/>
<evidence type="ECO:0000313" key="2">
    <source>
        <dbReference type="Proteomes" id="UP001153331"/>
    </source>
</evidence>
<comment type="caution">
    <text evidence="1">The sequence shown here is derived from an EMBL/GenBank/DDBJ whole genome shotgun (WGS) entry which is preliminary data.</text>
</comment>
<evidence type="ECO:0000313" key="1">
    <source>
        <dbReference type="EMBL" id="KAJ8116236.1"/>
    </source>
</evidence>
<protein>
    <submittedName>
        <fullName evidence="1">Uncharacterized protein</fullName>
    </submittedName>
</protein>
<dbReference type="EMBL" id="JAPHNI010000103">
    <property type="protein sequence ID" value="KAJ8116236.1"/>
    <property type="molecule type" value="Genomic_DNA"/>
</dbReference>
<sequence>MKLTLEMKVQLIASASKGTEPTVPPGSHPSSLETGLKTLIDSSYNREFSSESQDCPHQGFWRRIRKIKTILTRPPRYSEGPQMSYEASQIDSTLVGQGVKYSRVSELSCETNLVGSHTSECKFTSAVGEMSSYSQPVVELYSPPPESGDESCRLDGGHPWYGAHESYAYSAPSFNTSDTPIAELPGDEGQFYTLPSPVGAHLPHSSWLQHGIECPITPDNNHDSLTPAQPPECRVHTLDMAVMCRQSVVPNLSPQTVSQQSWPNSPETPVVHGNSSLSCHTALSPSESPTLLVYHALSEEPFTGKSTVDPASLDLTIDTLNNLGLPTSTTQWFADDQFHVNNQGVWSQRLPLPFYPNVQQQRDLSGHYNNAPVFHTVQEPEIDATSPRPGVQHALASPSYLSLPEQSPRSYFHNKTGTWQMNADGSWTACKKDALAPKACEAANHEYEDAAEAISLPEQDRSDTPPVAVLSRSQATYRPAECEYCDRQFTGRYAKGNRRRHINQEHGGAAGKISCRYCEKVYRRSDARHTHEQKKHPQSRNVTSMTIFS</sequence>
<dbReference type="Proteomes" id="UP001153331">
    <property type="component" value="Unassembled WGS sequence"/>
</dbReference>
<name>A0ACC2IM13_9PLEO</name>
<reference evidence="1" key="1">
    <citation type="submission" date="2022-11" db="EMBL/GenBank/DDBJ databases">
        <title>Genome Sequence of Boeremia exigua.</title>
        <authorList>
            <person name="Buettner E."/>
        </authorList>
    </citation>
    <scope>NUCLEOTIDE SEQUENCE</scope>
    <source>
        <strain evidence="1">CU02</strain>
    </source>
</reference>
<keyword evidence="2" id="KW-1185">Reference proteome</keyword>
<accession>A0ACC2IM13</accession>